<accession>A0A941AYZ3</accession>
<dbReference type="InterPro" id="IPR000182">
    <property type="entry name" value="GNAT_dom"/>
</dbReference>
<dbReference type="SUPFAM" id="SSF55729">
    <property type="entry name" value="Acyl-CoA N-acyltransferases (Nat)"/>
    <property type="match status" value="1"/>
</dbReference>
<evidence type="ECO:0000313" key="2">
    <source>
        <dbReference type="EMBL" id="MBP4140006.1"/>
    </source>
</evidence>
<protein>
    <submittedName>
        <fullName evidence="2">GNAT family N-acetyltransferase</fullName>
    </submittedName>
</protein>
<comment type="caution">
    <text evidence="2">The sequence shown here is derived from an EMBL/GenBank/DDBJ whole genome shotgun (WGS) entry which is preliminary data.</text>
</comment>
<proteinExistence type="predicted"/>
<dbReference type="Pfam" id="PF00583">
    <property type="entry name" value="Acetyltransf_1"/>
    <property type="match status" value="1"/>
</dbReference>
<gene>
    <name evidence="2" type="ORF">J3495_18185</name>
</gene>
<reference evidence="2 3" key="1">
    <citation type="submission" date="2021-03" db="EMBL/GenBank/DDBJ databases">
        <title>Flavobacterium Flabelliformis Sp. Nov. And Flavobacterium Geliluteum Sp. Nov., Two Novel Multidrug Resistant Psychrophilic Species Isolated From Antarctica.</title>
        <authorList>
            <person name="Kralova S."/>
            <person name="Busse H.J."/>
            <person name="Bezdicek M."/>
            <person name="Nykrynova M."/>
            <person name="Kroupova E."/>
            <person name="Krsek D."/>
            <person name="Sedlacek I."/>
        </authorList>
    </citation>
    <scope>NUCLEOTIDE SEQUENCE [LARGE SCALE GENOMIC DNA]</scope>
    <source>
        <strain evidence="2 3">P7388</strain>
    </source>
</reference>
<dbReference type="Proteomes" id="UP000675047">
    <property type="component" value="Unassembled WGS sequence"/>
</dbReference>
<sequence length="154" mass="18004">MKIRLAKKEDCLSILPLFKELDAKHARNSMDVKKQIHLDRYNILFTNVFNEESNLILSVAEVNTLVVGFALAKITQVRNNFIFKDSVIGEVLYVAVHEEQKRNGIGRQLMTDMEQRLISKGIDKLELRVYSFNDETLPEKVDYKPKYTVYEKYM</sequence>
<evidence type="ECO:0000313" key="3">
    <source>
        <dbReference type="Proteomes" id="UP000675047"/>
    </source>
</evidence>
<dbReference type="EMBL" id="JAGFBV010000044">
    <property type="protein sequence ID" value="MBP4140006.1"/>
    <property type="molecule type" value="Genomic_DNA"/>
</dbReference>
<dbReference type="AlphaFoldDB" id="A0A941AYZ3"/>
<organism evidence="2 3">
    <name type="scientific">Flavobacterium geliluteum</name>
    <dbReference type="NCBI Taxonomy" id="2816120"/>
    <lineage>
        <taxon>Bacteria</taxon>
        <taxon>Pseudomonadati</taxon>
        <taxon>Bacteroidota</taxon>
        <taxon>Flavobacteriia</taxon>
        <taxon>Flavobacteriales</taxon>
        <taxon>Flavobacteriaceae</taxon>
        <taxon>Flavobacterium</taxon>
    </lineage>
</organism>
<dbReference type="GO" id="GO:0016747">
    <property type="term" value="F:acyltransferase activity, transferring groups other than amino-acyl groups"/>
    <property type="evidence" value="ECO:0007669"/>
    <property type="project" value="InterPro"/>
</dbReference>
<keyword evidence="3" id="KW-1185">Reference proteome</keyword>
<name>A0A941AYZ3_9FLAO</name>
<dbReference type="InterPro" id="IPR016181">
    <property type="entry name" value="Acyl_CoA_acyltransferase"/>
</dbReference>
<feature type="domain" description="N-acetyltransferase" evidence="1">
    <location>
        <begin position="1"/>
        <end position="154"/>
    </location>
</feature>
<evidence type="ECO:0000259" key="1">
    <source>
        <dbReference type="PROSITE" id="PS51186"/>
    </source>
</evidence>
<dbReference type="PROSITE" id="PS51186">
    <property type="entry name" value="GNAT"/>
    <property type="match status" value="1"/>
</dbReference>
<dbReference type="RefSeq" id="WP_210668277.1">
    <property type="nucleotide sequence ID" value="NZ_JAGFBV010000044.1"/>
</dbReference>
<dbReference type="Gene3D" id="3.40.630.30">
    <property type="match status" value="1"/>
</dbReference>
<dbReference type="CDD" id="cd04301">
    <property type="entry name" value="NAT_SF"/>
    <property type="match status" value="1"/>
</dbReference>